<sequence length="167" mass="18212">MKRRPVRIARVQLGRFHRRLHIVDQIVLRALQRPLIIPPPPPGPGETLPVAHGLGVCVCVDPPPPPPIVMPLLPALGLADSADRLPHAQHEIVTVGRAGLPQLLVVHRERAEPAGDHDRGQCHGRTAELVDITVRVVALAELLVLLVLQLLQLVLLVLLLLLLLLLV</sequence>
<dbReference type="Proteomes" id="UP000075882">
    <property type="component" value="Unassembled WGS sequence"/>
</dbReference>
<accession>A0A8W7P119</accession>
<protein>
    <submittedName>
        <fullName evidence="2">Uncharacterized protein</fullName>
    </submittedName>
</protein>
<keyword evidence="1" id="KW-0472">Membrane</keyword>
<organism evidence="2">
    <name type="scientific">Anopheles coluzzii</name>
    <name type="common">African malaria mosquito</name>
    <dbReference type="NCBI Taxonomy" id="1518534"/>
    <lineage>
        <taxon>Eukaryota</taxon>
        <taxon>Metazoa</taxon>
        <taxon>Ecdysozoa</taxon>
        <taxon>Arthropoda</taxon>
        <taxon>Hexapoda</taxon>
        <taxon>Insecta</taxon>
        <taxon>Pterygota</taxon>
        <taxon>Neoptera</taxon>
        <taxon>Endopterygota</taxon>
        <taxon>Diptera</taxon>
        <taxon>Nematocera</taxon>
        <taxon>Culicoidea</taxon>
        <taxon>Culicidae</taxon>
        <taxon>Anophelinae</taxon>
        <taxon>Anopheles</taxon>
    </lineage>
</organism>
<dbReference type="AlphaFoldDB" id="A0A8W7P119"/>
<evidence type="ECO:0000256" key="1">
    <source>
        <dbReference type="SAM" id="Phobius"/>
    </source>
</evidence>
<dbReference type="EnsemblMetazoa" id="ACOM023123-RA">
    <property type="protein sequence ID" value="ACOM023123-PA.1"/>
    <property type="gene ID" value="ACOM023123"/>
</dbReference>
<reference evidence="2" key="1">
    <citation type="submission" date="2022-08" db="UniProtKB">
        <authorList>
            <consortium name="EnsemblMetazoa"/>
        </authorList>
    </citation>
    <scope>IDENTIFICATION</scope>
</reference>
<name>A0A8W7P119_ANOCL</name>
<feature type="transmembrane region" description="Helical" evidence="1">
    <location>
        <begin position="142"/>
        <end position="166"/>
    </location>
</feature>
<proteinExistence type="predicted"/>
<keyword evidence="1" id="KW-1133">Transmembrane helix</keyword>
<keyword evidence="1" id="KW-0812">Transmembrane</keyword>
<evidence type="ECO:0000313" key="2">
    <source>
        <dbReference type="EnsemblMetazoa" id="ACOM023123-PA.1"/>
    </source>
</evidence>